<keyword evidence="3" id="KW-0597">Phosphoprotein</keyword>
<dbReference type="InterPro" id="IPR011102">
    <property type="entry name" value="Sig_transdc_His_kinase_HWE"/>
</dbReference>
<proteinExistence type="predicted"/>
<dbReference type="EC" id="2.7.13.3" evidence="2"/>
<dbReference type="Gene3D" id="3.30.565.10">
    <property type="entry name" value="Histidine kinase-like ATPase, C-terminal domain"/>
    <property type="match status" value="1"/>
</dbReference>
<dbReference type="Pfam" id="PF02518">
    <property type="entry name" value="HATPase_c"/>
    <property type="match status" value="1"/>
</dbReference>
<dbReference type="PROSITE" id="PS50109">
    <property type="entry name" value="HIS_KIN"/>
    <property type="match status" value="1"/>
</dbReference>
<dbReference type="Gene3D" id="3.30.450.40">
    <property type="match status" value="1"/>
</dbReference>
<dbReference type="RefSeq" id="WP_238245008.1">
    <property type="nucleotide sequence ID" value="NZ_BPQP01000048.1"/>
</dbReference>
<keyword evidence="5" id="KW-0547">Nucleotide-binding</keyword>
<evidence type="ECO:0000256" key="6">
    <source>
        <dbReference type="ARBA" id="ARBA00022777"/>
    </source>
</evidence>
<evidence type="ECO:0000313" key="9">
    <source>
        <dbReference type="EMBL" id="GJD95874.1"/>
    </source>
</evidence>
<dbReference type="SMART" id="SM00911">
    <property type="entry name" value="HWE_HK"/>
    <property type="match status" value="1"/>
</dbReference>
<organism evidence="9 10">
    <name type="scientific">Methylobacterium iners</name>
    <dbReference type="NCBI Taxonomy" id="418707"/>
    <lineage>
        <taxon>Bacteria</taxon>
        <taxon>Pseudomonadati</taxon>
        <taxon>Pseudomonadota</taxon>
        <taxon>Alphaproteobacteria</taxon>
        <taxon>Hyphomicrobiales</taxon>
        <taxon>Methylobacteriaceae</taxon>
        <taxon>Methylobacterium</taxon>
    </lineage>
</organism>
<dbReference type="InterPro" id="IPR036890">
    <property type="entry name" value="HATPase_C_sf"/>
</dbReference>
<keyword evidence="10" id="KW-1185">Reference proteome</keyword>
<reference evidence="9" key="1">
    <citation type="journal article" date="2021" name="Front. Microbiol.">
        <title>Comprehensive Comparative Genomics and Phenotyping of Methylobacterium Species.</title>
        <authorList>
            <person name="Alessa O."/>
            <person name="Ogura Y."/>
            <person name="Fujitani Y."/>
            <person name="Takami H."/>
            <person name="Hayashi T."/>
            <person name="Sahin N."/>
            <person name="Tani A."/>
        </authorList>
    </citation>
    <scope>NUCLEOTIDE SEQUENCE</scope>
    <source>
        <strain evidence="9">DSM 19015</strain>
    </source>
</reference>
<evidence type="ECO:0000313" key="10">
    <source>
        <dbReference type="Proteomes" id="UP001055125"/>
    </source>
</evidence>
<feature type="domain" description="Histidine kinase" evidence="8">
    <location>
        <begin position="204"/>
        <end position="397"/>
    </location>
</feature>
<keyword evidence="6" id="KW-0418">Kinase</keyword>
<dbReference type="InterPro" id="IPR029016">
    <property type="entry name" value="GAF-like_dom_sf"/>
</dbReference>
<keyword evidence="7" id="KW-0067">ATP-binding</keyword>
<dbReference type="PANTHER" id="PTHR41523">
    <property type="entry name" value="TWO-COMPONENT SYSTEM SENSOR PROTEIN"/>
    <property type="match status" value="1"/>
</dbReference>
<dbReference type="EMBL" id="BPQP01000048">
    <property type="protein sequence ID" value="GJD95874.1"/>
    <property type="molecule type" value="Genomic_DNA"/>
</dbReference>
<protein>
    <recommendedName>
        <fullName evidence="2">histidine kinase</fullName>
        <ecNumber evidence="2">2.7.13.3</ecNumber>
    </recommendedName>
</protein>
<evidence type="ECO:0000256" key="3">
    <source>
        <dbReference type="ARBA" id="ARBA00022553"/>
    </source>
</evidence>
<gene>
    <name evidence="9" type="ORF">OCOJLMKI_3090</name>
</gene>
<dbReference type="Proteomes" id="UP001055125">
    <property type="component" value="Unassembled WGS sequence"/>
</dbReference>
<evidence type="ECO:0000256" key="4">
    <source>
        <dbReference type="ARBA" id="ARBA00022679"/>
    </source>
</evidence>
<evidence type="ECO:0000256" key="7">
    <source>
        <dbReference type="ARBA" id="ARBA00022840"/>
    </source>
</evidence>
<keyword evidence="4" id="KW-0808">Transferase</keyword>
<dbReference type="InterPro" id="IPR003018">
    <property type="entry name" value="GAF"/>
</dbReference>
<accession>A0ABQ4RYI8</accession>
<dbReference type="InterPro" id="IPR011495">
    <property type="entry name" value="Sig_transdc_His_kin_sub2_dim/P"/>
</dbReference>
<name>A0ABQ4RYI8_9HYPH</name>
<dbReference type="SMART" id="SM00387">
    <property type="entry name" value="HATPase_c"/>
    <property type="match status" value="1"/>
</dbReference>
<sequence length="397" mass="42149">MTKSTQALAEAQAITGKLRRHQRILVDLGRLAAQKLDLDGFLAQAIAQVARAVEIDHVKVLRHRAERADLLMVAGTGWKPGVVGHARFPTDFASAPGRAYQTGEPVTVDNLAHTPDLKPSPTLTEHGIVALANVSVPVDGTSWGVLEVDSTVPRDFSADTVQFLTATANLIGAVVHRDQIMRAEAERLAAAAAETKAQAVLLTEMQHRVKNNLQIILAIVAMQKRRLPQEAAQRALDHIANRITAISLAHDQLNPVQSAGGARTVNLASYLEALCAAIQQQHEGTVSIAIEADDIDLLIDRAVPLGLCVNESVVNAVKHAFGADDTSGRIMVRLTAGIGRGEARLTVADNGRGIDPERPKGSGTRLIQSLAAQIGGTVETASSDEGTTTTVEFPVVT</sequence>
<evidence type="ECO:0000256" key="2">
    <source>
        <dbReference type="ARBA" id="ARBA00012438"/>
    </source>
</evidence>
<dbReference type="SMART" id="SM00065">
    <property type="entry name" value="GAF"/>
    <property type="match status" value="1"/>
</dbReference>
<evidence type="ECO:0000256" key="1">
    <source>
        <dbReference type="ARBA" id="ARBA00000085"/>
    </source>
</evidence>
<dbReference type="InterPro" id="IPR005467">
    <property type="entry name" value="His_kinase_dom"/>
</dbReference>
<comment type="catalytic activity">
    <reaction evidence="1">
        <text>ATP + protein L-histidine = ADP + protein N-phospho-L-histidine.</text>
        <dbReference type="EC" id="2.7.13.3"/>
    </reaction>
</comment>
<dbReference type="PANTHER" id="PTHR41523:SF8">
    <property type="entry name" value="ETHYLENE RESPONSE SENSOR PROTEIN"/>
    <property type="match status" value="1"/>
</dbReference>
<evidence type="ECO:0000259" key="8">
    <source>
        <dbReference type="PROSITE" id="PS50109"/>
    </source>
</evidence>
<dbReference type="Pfam" id="PF01590">
    <property type="entry name" value="GAF"/>
    <property type="match status" value="1"/>
</dbReference>
<dbReference type="SUPFAM" id="SSF55781">
    <property type="entry name" value="GAF domain-like"/>
    <property type="match status" value="1"/>
</dbReference>
<dbReference type="Pfam" id="PF07568">
    <property type="entry name" value="HisKA_2"/>
    <property type="match status" value="1"/>
</dbReference>
<dbReference type="InterPro" id="IPR003594">
    <property type="entry name" value="HATPase_dom"/>
</dbReference>
<dbReference type="SUPFAM" id="SSF55874">
    <property type="entry name" value="ATPase domain of HSP90 chaperone/DNA topoisomerase II/histidine kinase"/>
    <property type="match status" value="1"/>
</dbReference>
<evidence type="ECO:0000256" key="5">
    <source>
        <dbReference type="ARBA" id="ARBA00022741"/>
    </source>
</evidence>
<dbReference type="Gene3D" id="3.30.450.20">
    <property type="entry name" value="PAS domain"/>
    <property type="match status" value="1"/>
</dbReference>
<reference evidence="9" key="2">
    <citation type="submission" date="2021-08" db="EMBL/GenBank/DDBJ databases">
        <authorList>
            <person name="Tani A."/>
            <person name="Ola A."/>
            <person name="Ogura Y."/>
            <person name="Katsura K."/>
            <person name="Hayashi T."/>
        </authorList>
    </citation>
    <scope>NUCLEOTIDE SEQUENCE</scope>
    <source>
        <strain evidence="9">DSM 19015</strain>
    </source>
</reference>
<comment type="caution">
    <text evidence="9">The sequence shown here is derived from an EMBL/GenBank/DDBJ whole genome shotgun (WGS) entry which is preliminary data.</text>
</comment>